<keyword evidence="1" id="KW-1133">Transmembrane helix</keyword>
<feature type="transmembrane region" description="Helical" evidence="1">
    <location>
        <begin position="12"/>
        <end position="33"/>
    </location>
</feature>
<keyword evidence="3" id="KW-1185">Reference proteome</keyword>
<sequence length="180" mass="20722">MRTIYRNIKNSTGLIIIFTTIFMFFTLVATAILSQKQFNENIDSFLSKNYRSIFINDLNPENLETIFKELSKNKGAIILANDVYNESSKLTAKWVYFNDKLFGTPPKMKSGRFFNREDFKSNNPVAVIGESYLNETYEEKGDKYIKINLLVLILFYLGICYCATPNNRNDIGGVGKMEVQ</sequence>
<organism evidence="2 3">
    <name type="scientific">Clostridium amylolyticum</name>
    <dbReference type="NCBI Taxonomy" id="1121298"/>
    <lineage>
        <taxon>Bacteria</taxon>
        <taxon>Bacillati</taxon>
        <taxon>Bacillota</taxon>
        <taxon>Clostridia</taxon>
        <taxon>Eubacteriales</taxon>
        <taxon>Clostridiaceae</taxon>
        <taxon>Clostridium</taxon>
    </lineage>
</organism>
<dbReference type="AlphaFoldDB" id="A0A1M6N6B1"/>
<evidence type="ECO:0000256" key="1">
    <source>
        <dbReference type="SAM" id="Phobius"/>
    </source>
</evidence>
<accession>A0A1M6N6B1</accession>
<name>A0A1M6N6B1_9CLOT</name>
<dbReference type="EMBL" id="FQZO01000010">
    <property type="protein sequence ID" value="SHJ91248.1"/>
    <property type="molecule type" value="Genomic_DNA"/>
</dbReference>
<evidence type="ECO:0000313" key="2">
    <source>
        <dbReference type="EMBL" id="SHJ91248.1"/>
    </source>
</evidence>
<reference evidence="2 3" key="1">
    <citation type="submission" date="2016-11" db="EMBL/GenBank/DDBJ databases">
        <authorList>
            <person name="Jaros S."/>
            <person name="Januszkiewicz K."/>
            <person name="Wedrychowicz H."/>
        </authorList>
    </citation>
    <scope>NUCLEOTIDE SEQUENCE [LARGE SCALE GENOMIC DNA]</scope>
    <source>
        <strain evidence="2 3">DSM 21864</strain>
    </source>
</reference>
<protein>
    <submittedName>
        <fullName evidence="2">Uncharacterized protein</fullName>
    </submittedName>
</protein>
<evidence type="ECO:0000313" key="3">
    <source>
        <dbReference type="Proteomes" id="UP000184080"/>
    </source>
</evidence>
<keyword evidence="1" id="KW-0472">Membrane</keyword>
<dbReference type="RefSeq" id="WP_073011721.1">
    <property type="nucleotide sequence ID" value="NZ_FQZO01000010.1"/>
</dbReference>
<proteinExistence type="predicted"/>
<dbReference type="OrthoDB" id="1929615at2"/>
<dbReference type="Proteomes" id="UP000184080">
    <property type="component" value="Unassembled WGS sequence"/>
</dbReference>
<keyword evidence="1" id="KW-0812">Transmembrane</keyword>
<gene>
    <name evidence="2" type="ORF">SAMN05444401_0110</name>
</gene>